<dbReference type="GeneID" id="43675585"/>
<gene>
    <name evidence="1" type="ORF">BDV37DRAFT_57382</name>
</gene>
<dbReference type="RefSeq" id="XP_031943800.1">
    <property type="nucleotide sequence ID" value="XM_032090894.1"/>
</dbReference>
<accession>A0A5N7DJ59</accession>
<organism evidence="1 2">
    <name type="scientific">Aspergillus pseudonomiae</name>
    <dbReference type="NCBI Taxonomy" id="1506151"/>
    <lineage>
        <taxon>Eukaryota</taxon>
        <taxon>Fungi</taxon>
        <taxon>Dikarya</taxon>
        <taxon>Ascomycota</taxon>
        <taxon>Pezizomycotina</taxon>
        <taxon>Eurotiomycetes</taxon>
        <taxon>Eurotiomycetidae</taxon>
        <taxon>Eurotiales</taxon>
        <taxon>Aspergillaceae</taxon>
        <taxon>Aspergillus</taxon>
        <taxon>Aspergillus subgen. Circumdati</taxon>
    </lineage>
</organism>
<protein>
    <submittedName>
        <fullName evidence="1">Uncharacterized protein</fullName>
    </submittedName>
</protein>
<dbReference type="EMBL" id="ML736753">
    <property type="protein sequence ID" value="KAE8406481.1"/>
    <property type="molecule type" value="Genomic_DNA"/>
</dbReference>
<dbReference type="Proteomes" id="UP000325579">
    <property type="component" value="Unassembled WGS sequence"/>
</dbReference>
<proteinExistence type="predicted"/>
<evidence type="ECO:0000313" key="1">
    <source>
        <dbReference type="EMBL" id="KAE8406481.1"/>
    </source>
</evidence>
<reference evidence="1 2" key="1">
    <citation type="submission" date="2019-04" db="EMBL/GenBank/DDBJ databases">
        <authorList>
            <consortium name="DOE Joint Genome Institute"/>
            <person name="Mondo S."/>
            <person name="Kjaerbolling I."/>
            <person name="Vesth T."/>
            <person name="Frisvad J.C."/>
            <person name="Nybo J.L."/>
            <person name="Theobald S."/>
            <person name="Kildgaard S."/>
            <person name="Isbrandt T."/>
            <person name="Kuo A."/>
            <person name="Sato A."/>
            <person name="Lyhne E.K."/>
            <person name="Kogle M.E."/>
            <person name="Wiebenga A."/>
            <person name="Kun R.S."/>
            <person name="Lubbers R.J."/>
            <person name="Makela M.R."/>
            <person name="Barry K."/>
            <person name="Chovatia M."/>
            <person name="Clum A."/>
            <person name="Daum C."/>
            <person name="Haridas S."/>
            <person name="He G."/>
            <person name="LaButti K."/>
            <person name="Lipzen A."/>
            <person name="Riley R."/>
            <person name="Salamov A."/>
            <person name="Simmons B.A."/>
            <person name="Magnuson J.K."/>
            <person name="Henrissat B."/>
            <person name="Mortensen U.H."/>
            <person name="Larsen T.O."/>
            <person name="Devries R.P."/>
            <person name="Grigoriev I.V."/>
            <person name="Machida M."/>
            <person name="Baker S.E."/>
            <person name="Andersen M.R."/>
            <person name="Cantor M.N."/>
            <person name="Hua S.X."/>
        </authorList>
    </citation>
    <scope>NUCLEOTIDE SEQUENCE [LARGE SCALE GENOMIC DNA]</scope>
    <source>
        <strain evidence="1 2">CBS 119388</strain>
    </source>
</reference>
<accession>A0A5N6HQN3</accession>
<sequence>MPKGGGGTPVAYNSMQHYGVEGLYIDERPILCDGSSAISEGNPPCVDLETTSNALEYAFRTGFLSTVTALGRPLPVTAQRLSSPKWFEPCHLPHYRSLGRNAHHTRRRQPHDCPPRHILSFEVGIEADSDHIGRGLLFAMRLSMQMNGFCGTVHVQDHATVGAI</sequence>
<dbReference type="AlphaFoldDB" id="A0A5N6HQN3"/>
<keyword evidence="2" id="KW-1185">Reference proteome</keyword>
<name>A0A5N6HQN3_9EURO</name>
<evidence type="ECO:0000313" key="2">
    <source>
        <dbReference type="Proteomes" id="UP000325579"/>
    </source>
</evidence>